<organism evidence="1">
    <name type="scientific">Enterobacter asburiae</name>
    <dbReference type="NCBI Taxonomy" id="61645"/>
    <lineage>
        <taxon>Bacteria</taxon>
        <taxon>Pseudomonadati</taxon>
        <taxon>Pseudomonadota</taxon>
        <taxon>Gammaproteobacteria</taxon>
        <taxon>Enterobacterales</taxon>
        <taxon>Enterobacteriaceae</taxon>
        <taxon>Enterobacter</taxon>
        <taxon>Enterobacter cloacae complex</taxon>
    </lineage>
</organism>
<evidence type="ECO:0000313" key="1">
    <source>
        <dbReference type="EMBL" id="BBI97855.1"/>
    </source>
</evidence>
<accession>A0A455W5K5</accession>
<name>A0A455W5K5_ENTAS</name>
<protein>
    <submittedName>
        <fullName evidence="1">Uncharacterized protein</fullName>
    </submittedName>
</protein>
<proteinExistence type="predicted"/>
<geneLocation type="plasmid" evidence="1">
    <name>pMRY18-106EAS_1</name>
</geneLocation>
<sequence length="70" mass="8105">MDARILRNFLKWCHSGTSVKVGLLAILLPLLNRGGLDMRDGRSFSFFRRVPYVILKVMKRENLLQLQKSS</sequence>
<dbReference type="EMBL" id="AP019534">
    <property type="protein sequence ID" value="BBI97855.1"/>
    <property type="molecule type" value="Genomic_DNA"/>
</dbReference>
<reference evidence="1" key="1">
    <citation type="submission" date="2019-03" db="EMBL/GenBank/DDBJ databases">
        <title>Complete genome sequences of Enterobacter asburiae str. MRY18-106 isolated from a patient in Japan.</title>
        <authorList>
            <person name="Sekizuka T."/>
            <person name="Matsui M."/>
            <person name="Takara T."/>
            <person name="Uechi A."/>
            <person name="Harakuni M."/>
            <person name="Kimura T."/>
            <person name="Suzuki S."/>
            <person name="Kuroda M."/>
        </authorList>
    </citation>
    <scope>NUCLEOTIDE SEQUENCE</scope>
    <source>
        <strain evidence="1">MRY18-106</strain>
        <plasmid evidence="1">pMRY18-106EAS_1</plasmid>
    </source>
</reference>
<gene>
    <name evidence="1" type="ORF">MRY18106EAS_P0510</name>
</gene>
<dbReference type="AlphaFoldDB" id="A0A455W5K5"/>
<keyword evidence="1" id="KW-0614">Plasmid</keyword>